<comment type="subcellular location">
    <subcellularLocation>
        <location evidence="1">Membrane</location>
        <topology evidence="1">Multi-pass membrane protein</topology>
    </subcellularLocation>
</comment>
<dbReference type="Pfam" id="PF04117">
    <property type="entry name" value="Mpv17_PMP22"/>
    <property type="match status" value="1"/>
</dbReference>
<keyword evidence="7" id="KW-1185">Reference proteome</keyword>
<accession>A0ABM3UQD0</accession>
<proteinExistence type="inferred from homology"/>
<protein>
    <submittedName>
        <fullName evidence="8">Mpv17-like protein 2</fullName>
    </submittedName>
</protein>
<evidence type="ECO:0000313" key="7">
    <source>
        <dbReference type="Proteomes" id="UP001652621"/>
    </source>
</evidence>
<evidence type="ECO:0000256" key="5">
    <source>
        <dbReference type="ARBA" id="ARBA00023136"/>
    </source>
</evidence>
<feature type="transmembrane region" description="Helical" evidence="6">
    <location>
        <begin position="77"/>
        <end position="97"/>
    </location>
</feature>
<dbReference type="GeneID" id="101898990"/>
<keyword evidence="5 6" id="KW-0472">Membrane</keyword>
<gene>
    <name evidence="8" type="primary">LOC101898990</name>
</gene>
<organism evidence="7 8">
    <name type="scientific">Musca domestica</name>
    <name type="common">House fly</name>
    <dbReference type="NCBI Taxonomy" id="7370"/>
    <lineage>
        <taxon>Eukaryota</taxon>
        <taxon>Metazoa</taxon>
        <taxon>Ecdysozoa</taxon>
        <taxon>Arthropoda</taxon>
        <taxon>Hexapoda</taxon>
        <taxon>Insecta</taxon>
        <taxon>Pterygota</taxon>
        <taxon>Neoptera</taxon>
        <taxon>Endopterygota</taxon>
        <taxon>Diptera</taxon>
        <taxon>Brachycera</taxon>
        <taxon>Muscomorpha</taxon>
        <taxon>Muscoidea</taxon>
        <taxon>Muscidae</taxon>
        <taxon>Musca</taxon>
    </lineage>
</organism>
<dbReference type="Proteomes" id="UP001652621">
    <property type="component" value="Unplaced"/>
</dbReference>
<evidence type="ECO:0000256" key="1">
    <source>
        <dbReference type="ARBA" id="ARBA00004141"/>
    </source>
</evidence>
<evidence type="ECO:0000256" key="2">
    <source>
        <dbReference type="ARBA" id="ARBA00006824"/>
    </source>
</evidence>
<name>A0ABM3UQD0_MUSDO</name>
<feature type="transmembrane region" description="Helical" evidence="6">
    <location>
        <begin position="156"/>
        <end position="177"/>
    </location>
</feature>
<sequence>MFTRVSICRIQTRSYYHFTNTLPGSNSTCTKWPLILNNINNGNLLVQPLRLKVSNSGGGRDGHGKIRKLWNTIFGKYLLLTNIVGSGILMVVGDVAAQQIEYRRKKDNSVHRFDLQRIGRMFIVGALQGPLHHYVYNWMDKVMPVANLRNVVKKILIDQLFMSPICIFIFFYSACYLERKTLAETNDELRDKFAFIYCMDWLLWPGAQYVNFRYLDTKYRVTFVNVCTALYNIFMSYVKHDY</sequence>
<keyword evidence="3 6" id="KW-0812">Transmembrane</keyword>
<feature type="transmembrane region" description="Helical" evidence="6">
    <location>
        <begin position="219"/>
        <end position="238"/>
    </location>
</feature>
<evidence type="ECO:0000256" key="3">
    <source>
        <dbReference type="ARBA" id="ARBA00022692"/>
    </source>
</evidence>
<dbReference type="InterPro" id="IPR007248">
    <property type="entry name" value="Mpv17_PMP22"/>
</dbReference>
<dbReference type="RefSeq" id="XP_058975737.1">
    <property type="nucleotide sequence ID" value="XM_059119754.1"/>
</dbReference>
<evidence type="ECO:0000256" key="6">
    <source>
        <dbReference type="RuleBase" id="RU363053"/>
    </source>
</evidence>
<evidence type="ECO:0000256" key="4">
    <source>
        <dbReference type="ARBA" id="ARBA00022989"/>
    </source>
</evidence>
<dbReference type="PANTHER" id="PTHR11266:SF81">
    <property type="entry name" value="GH12661P-RELATED"/>
    <property type="match status" value="1"/>
</dbReference>
<dbReference type="PANTHER" id="PTHR11266">
    <property type="entry name" value="PEROXISOMAL MEMBRANE PROTEIN 2, PXMP2 MPV17"/>
    <property type="match status" value="1"/>
</dbReference>
<evidence type="ECO:0000313" key="8">
    <source>
        <dbReference type="RefSeq" id="XP_058975737.1"/>
    </source>
</evidence>
<comment type="similarity">
    <text evidence="2 6">Belongs to the peroxisomal membrane protein PXMP2/4 family.</text>
</comment>
<reference evidence="8" key="1">
    <citation type="submission" date="2025-08" db="UniProtKB">
        <authorList>
            <consortium name="RefSeq"/>
        </authorList>
    </citation>
    <scope>IDENTIFICATION</scope>
    <source>
        <strain evidence="8">Aabys</strain>
        <tissue evidence="8">Whole body</tissue>
    </source>
</reference>
<keyword evidence="4 6" id="KW-1133">Transmembrane helix</keyword>